<reference evidence="21 22" key="1">
    <citation type="journal article" date="2018" name="PLoS Genet.">
        <title>Population sequencing reveals clonal diversity and ancestral inbreeding in the grapevine cultivar Chardonnay.</title>
        <authorList>
            <person name="Roach M.J."/>
            <person name="Johnson D.L."/>
            <person name="Bohlmann J."/>
            <person name="van Vuuren H.J."/>
            <person name="Jones S.J."/>
            <person name="Pretorius I.S."/>
            <person name="Schmidt S.A."/>
            <person name="Borneman A.R."/>
        </authorList>
    </citation>
    <scope>NUCLEOTIDE SEQUENCE [LARGE SCALE GENOMIC DNA]</scope>
    <source>
        <strain evidence="22">cv. Chardonnay</strain>
        <tissue evidence="21">Leaf</tissue>
    </source>
</reference>
<dbReference type="InterPro" id="IPR001245">
    <property type="entry name" value="Ser-Thr/Tyr_kinase_cat_dom"/>
</dbReference>
<evidence type="ECO:0000313" key="21">
    <source>
        <dbReference type="EMBL" id="RVW39265.1"/>
    </source>
</evidence>
<gene>
    <name evidence="21" type="primary">FER_3</name>
    <name evidence="21" type="ORF">CK203_085124</name>
</gene>
<dbReference type="InterPro" id="IPR041373">
    <property type="entry name" value="RT_RNaseH"/>
</dbReference>
<organism evidence="21 22">
    <name type="scientific">Vitis vinifera</name>
    <name type="common">Grape</name>
    <dbReference type="NCBI Taxonomy" id="29760"/>
    <lineage>
        <taxon>Eukaryota</taxon>
        <taxon>Viridiplantae</taxon>
        <taxon>Streptophyta</taxon>
        <taxon>Embryophyta</taxon>
        <taxon>Tracheophyta</taxon>
        <taxon>Spermatophyta</taxon>
        <taxon>Magnoliopsida</taxon>
        <taxon>eudicotyledons</taxon>
        <taxon>Gunneridae</taxon>
        <taxon>Pentapetalae</taxon>
        <taxon>rosids</taxon>
        <taxon>Vitales</taxon>
        <taxon>Vitaceae</taxon>
        <taxon>Viteae</taxon>
        <taxon>Vitis</taxon>
    </lineage>
</organism>
<dbReference type="PANTHER" id="PTHR34590:SF15">
    <property type="entry name" value="PROTEIN KINASE DOMAIN-CONTAINING PROTEIN"/>
    <property type="match status" value="1"/>
</dbReference>
<dbReference type="Gene3D" id="1.10.510.10">
    <property type="entry name" value="Transferase(Phosphotransferase) domain 1"/>
    <property type="match status" value="1"/>
</dbReference>
<evidence type="ECO:0000313" key="22">
    <source>
        <dbReference type="Proteomes" id="UP000288805"/>
    </source>
</evidence>
<dbReference type="EMBL" id="QGNW01001490">
    <property type="protein sequence ID" value="RVW39265.1"/>
    <property type="molecule type" value="Genomic_DNA"/>
</dbReference>
<feature type="binding site" evidence="17">
    <location>
        <position position="731"/>
    </location>
    <ligand>
        <name>ATP</name>
        <dbReference type="ChEBI" id="CHEBI:30616"/>
    </ligand>
</feature>
<keyword evidence="9" id="KW-0255">Endonuclease</keyword>
<dbReference type="GO" id="GO:0010038">
    <property type="term" value="P:response to metal ion"/>
    <property type="evidence" value="ECO:0007669"/>
    <property type="project" value="UniProtKB-ARBA"/>
</dbReference>
<comment type="subcellular location">
    <subcellularLocation>
        <location evidence="1">Membrane</location>
        <topology evidence="1">Single-pass type I membrane protein</topology>
    </subcellularLocation>
</comment>
<keyword evidence="2" id="KW-0723">Serine/threonine-protein kinase</keyword>
<dbReference type="InterPro" id="IPR000719">
    <property type="entry name" value="Prot_kinase_dom"/>
</dbReference>
<dbReference type="GO" id="GO:0004674">
    <property type="term" value="F:protein serine/threonine kinase activity"/>
    <property type="evidence" value="ECO:0007669"/>
    <property type="project" value="UniProtKB-KW"/>
</dbReference>
<dbReference type="InterPro" id="IPR008271">
    <property type="entry name" value="Ser/Thr_kinase_AS"/>
</dbReference>
<dbReference type="FunFam" id="2.60.120.430:FF:000007">
    <property type="entry name" value="FERONIA receptor-like kinase"/>
    <property type="match status" value="1"/>
</dbReference>
<dbReference type="PROSITE" id="PS00107">
    <property type="entry name" value="PROTEIN_KINASE_ATP"/>
    <property type="match status" value="1"/>
</dbReference>
<dbReference type="PANTHER" id="PTHR34590">
    <property type="entry name" value="OS03G0124300 PROTEIN-RELATED"/>
    <property type="match status" value="1"/>
</dbReference>
<evidence type="ECO:0000259" key="20">
    <source>
        <dbReference type="PROSITE" id="PS50011"/>
    </source>
</evidence>
<dbReference type="GO" id="GO:0005524">
    <property type="term" value="F:ATP binding"/>
    <property type="evidence" value="ECO:0007669"/>
    <property type="project" value="UniProtKB-UniRule"/>
</dbReference>
<dbReference type="GO" id="GO:0003964">
    <property type="term" value="F:RNA-directed DNA polymerase activity"/>
    <property type="evidence" value="ECO:0007669"/>
    <property type="project" value="UniProtKB-KW"/>
</dbReference>
<protein>
    <submittedName>
        <fullName evidence="21">Receptor-like protein kinase FERONIA</fullName>
    </submittedName>
</protein>
<evidence type="ECO:0000256" key="5">
    <source>
        <dbReference type="ARBA" id="ARBA00022695"/>
    </source>
</evidence>
<dbReference type="InterPro" id="IPR024788">
    <property type="entry name" value="Malectin-like_Carb-bd_dom"/>
</dbReference>
<evidence type="ECO:0000256" key="16">
    <source>
        <dbReference type="ARBA" id="ARBA00023180"/>
    </source>
</evidence>
<keyword evidence="12 17" id="KW-0067">ATP-binding</keyword>
<keyword evidence="7" id="KW-0732">Signal</keyword>
<dbReference type="InterPro" id="IPR041588">
    <property type="entry name" value="Integrase_H2C2"/>
</dbReference>
<dbReference type="SUPFAM" id="SSF56112">
    <property type="entry name" value="Protein kinase-like (PK-like)"/>
    <property type="match status" value="1"/>
</dbReference>
<dbReference type="AlphaFoldDB" id="A0A438DUT5"/>
<dbReference type="Gene3D" id="2.60.120.430">
    <property type="entry name" value="Galactose-binding lectin"/>
    <property type="match status" value="2"/>
</dbReference>
<dbReference type="InterPro" id="IPR043502">
    <property type="entry name" value="DNA/RNA_pol_sf"/>
</dbReference>
<dbReference type="SUPFAM" id="SSF56672">
    <property type="entry name" value="DNA/RNA polymerases"/>
    <property type="match status" value="1"/>
</dbReference>
<evidence type="ECO:0000256" key="17">
    <source>
        <dbReference type="PROSITE-ProRule" id="PRU10141"/>
    </source>
</evidence>
<dbReference type="Proteomes" id="UP000288805">
    <property type="component" value="Unassembled WGS sequence"/>
</dbReference>
<evidence type="ECO:0000256" key="18">
    <source>
        <dbReference type="SAM" id="MobiDB-lite"/>
    </source>
</evidence>
<dbReference type="CDD" id="cd14066">
    <property type="entry name" value="STKc_IRAK"/>
    <property type="match status" value="1"/>
</dbReference>
<dbReference type="InterPro" id="IPR045272">
    <property type="entry name" value="ANXUR1/2-like"/>
</dbReference>
<dbReference type="FunFam" id="3.30.200.20:FF:000039">
    <property type="entry name" value="receptor-like protein kinase FERONIA"/>
    <property type="match status" value="1"/>
</dbReference>
<keyword evidence="16" id="KW-0325">Glycoprotein</keyword>
<proteinExistence type="predicted"/>
<dbReference type="Gene3D" id="3.30.200.20">
    <property type="entry name" value="Phosphorylase Kinase, domain 1"/>
    <property type="match status" value="1"/>
</dbReference>
<comment type="caution">
    <text evidence="21">The sequence shown here is derived from an EMBL/GenBank/DDBJ whole genome shotgun (WGS) entry which is preliminary data.</text>
</comment>
<dbReference type="InterPro" id="IPR017441">
    <property type="entry name" value="Protein_kinase_ATP_BS"/>
</dbReference>
<dbReference type="Pfam" id="PF17917">
    <property type="entry name" value="RT_RNaseH"/>
    <property type="match status" value="1"/>
</dbReference>
<dbReference type="InterPro" id="IPR011009">
    <property type="entry name" value="Kinase-like_dom_sf"/>
</dbReference>
<evidence type="ECO:0000256" key="2">
    <source>
        <dbReference type="ARBA" id="ARBA00022527"/>
    </source>
</evidence>
<evidence type="ECO:0000256" key="3">
    <source>
        <dbReference type="ARBA" id="ARBA00022679"/>
    </source>
</evidence>
<evidence type="ECO:0000256" key="1">
    <source>
        <dbReference type="ARBA" id="ARBA00004479"/>
    </source>
</evidence>
<feature type="region of interest" description="Disordered" evidence="18">
    <location>
        <begin position="1052"/>
        <end position="1072"/>
    </location>
</feature>
<dbReference type="Gene3D" id="3.10.10.10">
    <property type="entry name" value="HIV Type 1 Reverse Transcriptase, subunit A, domain 1"/>
    <property type="match status" value="1"/>
</dbReference>
<keyword evidence="14 19" id="KW-1133">Transmembrane helix</keyword>
<evidence type="ECO:0000256" key="12">
    <source>
        <dbReference type="ARBA" id="ARBA00022840"/>
    </source>
</evidence>
<dbReference type="GO" id="GO:0016787">
    <property type="term" value="F:hydrolase activity"/>
    <property type="evidence" value="ECO:0007669"/>
    <property type="project" value="UniProtKB-KW"/>
</dbReference>
<evidence type="ECO:0000256" key="13">
    <source>
        <dbReference type="ARBA" id="ARBA00022918"/>
    </source>
</evidence>
<keyword evidence="13" id="KW-0695">RNA-directed DNA polymerase</keyword>
<sequence length="1086" mass="122569">MSPMELKELKEQLEEILEKGIVRPSVSPWGAPMLLVKKNDGLMSLCIGNRELNKNGKVIAYASRQLKPYEQNYPTHDMELVAVIFALKIWRHYLYVGNLMKELLKEAHSYKFAIHLGKTKMYQDLRQLCRWPSLKRDVTQFVAQCLIPQGYPYLWGIGCYKVKQLHSKQFFPFFLMFLQHVIAPMQKNSCRYLVILTFVYSSFFHGHLAIAATSDWSSSRYYPTDIILLNCGCSGNSTALDDRGWMGDVGSKFTSSRLLNQTSVSAKASHSHGFSIDPVPYMTVRFFRSQFTYTFHVKPGQKFIRLHFYPASFPGFERSEAFFSVKAGPYTLLSNFSPSHTADALGVKVLVKEFSVNINDNQRSINITFLPSSNARKDAFAFINGIEIVSMPANLYCSRSRDIDVSSSGHQNDFLIKKNTALEAVHRLNVGGSDISPNNDSGMFRSWLEDTKYLLESGGVLVNTTLRIRSTRIPNYIAPAQVYRTARSVGMDKEVNMRYNLTWKLPVDPGFKYLVRLHFCAFQGQTKKSGNRKFHIYINNETAEANADVITWSGGNGIPIYRDYIVFIQKGNPHLVIALLPNSDSKTRYSEAILNGLEIFKINKSDGSLARPSPVPLLFPAPQPAIFWHSSQLADKSRINKSSLIAIGWSALGGVALLSIIVVIVLSWRRLGKSKKREVLSVPKEQCRQFSLAEIRAATNNFDKALVIGEGGFGRVFKGYINGGETPVAIKGLKPTSQQGAHEFWTEIDMLSRLRHLHLVSLIGYCNDPQAMILVYDYMAQGSLRDHLYKTDKAPLTWKQRLEICIGAARGLKHLHQGSERKIIHRDIKTTNILLDGKWVAKVSDFGLCKVGAANMSKSHITTDVKGTFGYLDPEYFWSQKLTEKSDVYAFGVVLFEVLCARPAVDMELEEEQQSLSQWAKHCVKKGTLEQIIDPYLMGKIAPESLKVFANIAYRCVLDQRLKRPKMAHVLNNLVRALELQQSADAGEFDSKPGGAYSEKLDEAVYLCPREIELLSIPSRAESLAYTCPALWQRSMSPKVLIRFLSDKAGIKRPRPSRSEYQRMPHDHGQAQNEGTTILRTSANVF</sequence>
<keyword evidence="3" id="KW-0808">Transferase</keyword>
<dbReference type="GO" id="GO:0016020">
    <property type="term" value="C:membrane"/>
    <property type="evidence" value="ECO:0007669"/>
    <property type="project" value="UniProtKB-SubCell"/>
</dbReference>
<keyword evidence="4 19" id="KW-0812">Transmembrane</keyword>
<dbReference type="Pfam" id="PF12819">
    <property type="entry name" value="Malectin_like"/>
    <property type="match status" value="1"/>
</dbReference>
<evidence type="ECO:0000256" key="4">
    <source>
        <dbReference type="ARBA" id="ARBA00022692"/>
    </source>
</evidence>
<dbReference type="SMART" id="SM00220">
    <property type="entry name" value="S_TKc"/>
    <property type="match status" value="1"/>
</dbReference>
<dbReference type="FunFam" id="1.10.510.10:FF:000252">
    <property type="entry name" value="Receptor-like protein kinase FERONIA"/>
    <property type="match status" value="1"/>
</dbReference>
<dbReference type="Pfam" id="PF07714">
    <property type="entry name" value="PK_Tyr_Ser-Thr"/>
    <property type="match status" value="1"/>
</dbReference>
<keyword evidence="8 17" id="KW-0547">Nucleotide-binding</keyword>
<keyword evidence="10 21" id="KW-0418">Kinase</keyword>
<dbReference type="GO" id="GO:0004714">
    <property type="term" value="F:transmembrane receptor protein tyrosine kinase activity"/>
    <property type="evidence" value="ECO:0007669"/>
    <property type="project" value="InterPro"/>
</dbReference>
<dbReference type="Gene3D" id="1.10.340.70">
    <property type="match status" value="1"/>
</dbReference>
<name>A0A438DUT5_VITVI</name>
<dbReference type="FunFam" id="2.60.120.430:FF:000003">
    <property type="entry name" value="FERONIA receptor-like kinase"/>
    <property type="match status" value="1"/>
</dbReference>
<keyword evidence="21" id="KW-0675">Receptor</keyword>
<keyword evidence="11" id="KW-0378">Hydrolase</keyword>
<evidence type="ECO:0000256" key="10">
    <source>
        <dbReference type="ARBA" id="ARBA00022777"/>
    </source>
</evidence>
<evidence type="ECO:0000256" key="9">
    <source>
        <dbReference type="ARBA" id="ARBA00022759"/>
    </source>
</evidence>
<evidence type="ECO:0000256" key="15">
    <source>
        <dbReference type="ARBA" id="ARBA00023136"/>
    </source>
</evidence>
<keyword evidence="5" id="KW-0548">Nucleotidyltransferase</keyword>
<keyword evidence="6" id="KW-0540">Nuclease</keyword>
<evidence type="ECO:0000256" key="19">
    <source>
        <dbReference type="SAM" id="Phobius"/>
    </source>
</evidence>
<evidence type="ECO:0000256" key="11">
    <source>
        <dbReference type="ARBA" id="ARBA00022801"/>
    </source>
</evidence>
<dbReference type="GO" id="GO:0004519">
    <property type="term" value="F:endonuclease activity"/>
    <property type="evidence" value="ECO:0007669"/>
    <property type="project" value="UniProtKB-KW"/>
</dbReference>
<feature type="domain" description="Protein kinase" evidence="20">
    <location>
        <begin position="702"/>
        <end position="978"/>
    </location>
</feature>
<feature type="transmembrane region" description="Helical" evidence="19">
    <location>
        <begin position="646"/>
        <end position="668"/>
    </location>
</feature>
<accession>A0A438DUT5</accession>
<dbReference type="Pfam" id="PF17921">
    <property type="entry name" value="Integrase_H2C2"/>
    <property type="match status" value="1"/>
</dbReference>
<keyword evidence="15 19" id="KW-0472">Membrane</keyword>
<evidence type="ECO:0000256" key="8">
    <source>
        <dbReference type="ARBA" id="ARBA00022741"/>
    </source>
</evidence>
<evidence type="ECO:0000256" key="7">
    <source>
        <dbReference type="ARBA" id="ARBA00022729"/>
    </source>
</evidence>
<dbReference type="PROSITE" id="PS00108">
    <property type="entry name" value="PROTEIN_KINASE_ST"/>
    <property type="match status" value="1"/>
</dbReference>
<evidence type="ECO:0000256" key="6">
    <source>
        <dbReference type="ARBA" id="ARBA00022722"/>
    </source>
</evidence>
<dbReference type="PROSITE" id="PS50011">
    <property type="entry name" value="PROTEIN_KINASE_DOM"/>
    <property type="match status" value="1"/>
</dbReference>
<feature type="compositionally biased region" description="Basic and acidic residues" evidence="18">
    <location>
        <begin position="1057"/>
        <end position="1069"/>
    </location>
</feature>
<evidence type="ECO:0000256" key="14">
    <source>
        <dbReference type="ARBA" id="ARBA00022989"/>
    </source>
</evidence>